<evidence type="ECO:0000256" key="3">
    <source>
        <dbReference type="ARBA" id="ARBA00009047"/>
    </source>
</evidence>
<feature type="transmembrane region" description="Helical" evidence="11">
    <location>
        <begin position="93"/>
        <end position="113"/>
    </location>
</feature>
<accession>Q8YCI7</accession>
<comment type="similarity">
    <text evidence="3">Belongs to the binding-protein-dependent transport system permease family. MalFG subfamily.</text>
</comment>
<protein>
    <recommendedName>
        <fullName evidence="10">Maltose/maltodextrin transport system permease protein MalG</fullName>
    </recommendedName>
</protein>
<comment type="subcellular location">
    <subcellularLocation>
        <location evidence="2 11">Cell membrane</location>
        <topology evidence="2 11">Multi-pass membrane protein</topology>
    </subcellularLocation>
</comment>
<dbReference type="AlphaFoldDB" id="Q8YCI7"/>
<dbReference type="PANTHER" id="PTHR32243:SF50">
    <property type="entry name" value="MALTOSE_MALTODEXTRIN TRANSPORT SYSTEM PERMEASE PROTEIN MALG"/>
    <property type="match status" value="1"/>
</dbReference>
<evidence type="ECO:0000256" key="4">
    <source>
        <dbReference type="ARBA" id="ARBA00022448"/>
    </source>
</evidence>
<dbReference type="GO" id="GO:0055085">
    <property type="term" value="P:transmembrane transport"/>
    <property type="evidence" value="ECO:0007669"/>
    <property type="project" value="InterPro"/>
</dbReference>
<dbReference type="eggNOG" id="COG0395">
    <property type="taxonomic scope" value="Bacteria"/>
</dbReference>
<reference evidence="13 14" key="1">
    <citation type="journal article" date="2002" name="Proc. Natl. Acad. Sci. U.S.A.">
        <title>The genome sequence of the facultative intracellular pathogen Brucella melitensis.</title>
        <authorList>
            <person name="DelVecchio V.G."/>
            <person name="Kapatral V."/>
            <person name="Redkar R.J."/>
            <person name="Patra G."/>
            <person name="Mujer C."/>
            <person name="Los T."/>
            <person name="Ivanova N."/>
            <person name="Anderson I."/>
            <person name="Bhattacharyya A."/>
            <person name="Lykidis A."/>
            <person name="Reznik G."/>
            <person name="Jablonski L."/>
            <person name="Larsen N."/>
            <person name="D'Souza M."/>
            <person name="Bernal A."/>
            <person name="Mazur M."/>
            <person name="Goltsman E."/>
            <person name="Selkov E."/>
            <person name="Elzer P.H."/>
            <person name="Hagius S."/>
            <person name="O'Callaghan D."/>
            <person name="Letesson J.J."/>
            <person name="Haselkorn R."/>
            <person name="Kyrpides N."/>
            <person name="Overbeek R."/>
        </authorList>
    </citation>
    <scope>NUCLEOTIDE SEQUENCE [LARGE SCALE GENOMIC DNA]</scope>
    <source>
        <strain evidence="14">ATCC 23456 / CCUG 17765 / NCTC 10094 / 16M</strain>
    </source>
</reference>
<dbReference type="Pfam" id="PF00528">
    <property type="entry name" value="BPD_transp_1"/>
    <property type="match status" value="1"/>
</dbReference>
<gene>
    <name evidence="13" type="ordered locus">BMEII0541</name>
</gene>
<dbReference type="InterPro" id="IPR050901">
    <property type="entry name" value="BP-dep_ABC_trans_perm"/>
</dbReference>
<sequence length="295" mass="32807">MGGALVLSIPVAIILNMDFYGRSVARVIIMLPWAVLSPLIVLTLFPFAVMFLTAVKPAQEVLSPNWWPSTFRWQNFSEMWVATNFGNALLNSIYVSVIASVGAIIISIPAAYAMSRFRFAAHGAFRQFLLVSQMISPIVLVLGLFRLLAAYGLIESVSAVGAVYMAFNIAFTVWMLQSYFDTIPRDLEEAAWMEGAGRGKTLVKVFLPLCLPAIAVTAIFTFINAWNEFVVALTMLRRQESYTLPIQVFSLVAGRYTVEWHYVMAATFLATLPVAILFIWLQRYLIKGLALGAVK</sequence>
<evidence type="ECO:0000256" key="1">
    <source>
        <dbReference type="ARBA" id="ARBA00002264"/>
    </source>
</evidence>
<keyword evidence="4 11" id="KW-0813">Transport</keyword>
<proteinExistence type="inferred from homology"/>
<keyword evidence="9 11" id="KW-0472">Membrane</keyword>
<dbReference type="PIR" id="AD3577">
    <property type="entry name" value="AD3577"/>
</dbReference>
<evidence type="ECO:0000256" key="5">
    <source>
        <dbReference type="ARBA" id="ARBA00022475"/>
    </source>
</evidence>
<evidence type="ECO:0000256" key="10">
    <source>
        <dbReference type="ARBA" id="ARBA00041109"/>
    </source>
</evidence>
<feature type="transmembrane region" description="Helical" evidence="11">
    <location>
        <begin position="27"/>
        <end position="55"/>
    </location>
</feature>
<evidence type="ECO:0000256" key="9">
    <source>
        <dbReference type="ARBA" id="ARBA00023136"/>
    </source>
</evidence>
<dbReference type="InterPro" id="IPR035906">
    <property type="entry name" value="MetI-like_sf"/>
</dbReference>
<evidence type="ECO:0000313" key="13">
    <source>
        <dbReference type="EMBL" id="AAL53783.1"/>
    </source>
</evidence>
<dbReference type="InterPro" id="IPR000515">
    <property type="entry name" value="MetI-like"/>
</dbReference>
<dbReference type="PROSITE" id="PS50928">
    <property type="entry name" value="ABC_TM1"/>
    <property type="match status" value="1"/>
</dbReference>
<keyword evidence="7 11" id="KW-0812">Transmembrane</keyword>
<dbReference type="PANTHER" id="PTHR32243">
    <property type="entry name" value="MALTOSE TRANSPORT SYSTEM PERMEASE-RELATED"/>
    <property type="match status" value="1"/>
</dbReference>
<evidence type="ECO:0000256" key="2">
    <source>
        <dbReference type="ARBA" id="ARBA00004651"/>
    </source>
</evidence>
<feature type="transmembrane region" description="Helical" evidence="11">
    <location>
        <begin position="260"/>
        <end position="281"/>
    </location>
</feature>
<keyword evidence="6 13" id="KW-0762">Sugar transport</keyword>
<evidence type="ECO:0000256" key="8">
    <source>
        <dbReference type="ARBA" id="ARBA00022989"/>
    </source>
</evidence>
<evidence type="ECO:0000256" key="7">
    <source>
        <dbReference type="ARBA" id="ARBA00022692"/>
    </source>
</evidence>
<dbReference type="KEGG" id="bme:BMEII0541"/>
<feature type="transmembrane region" description="Helical" evidence="11">
    <location>
        <begin position="160"/>
        <end position="180"/>
    </location>
</feature>
<evidence type="ECO:0000313" key="14">
    <source>
        <dbReference type="Proteomes" id="UP000000419"/>
    </source>
</evidence>
<name>Q8YCI7_BRUME</name>
<feature type="domain" description="ABC transmembrane type-1" evidence="12">
    <location>
        <begin position="89"/>
        <end position="281"/>
    </location>
</feature>
<feature type="transmembrane region" description="Helical" evidence="11">
    <location>
        <begin position="201"/>
        <end position="226"/>
    </location>
</feature>
<evidence type="ECO:0000256" key="6">
    <source>
        <dbReference type="ARBA" id="ARBA00022597"/>
    </source>
</evidence>
<dbReference type="CDD" id="cd06261">
    <property type="entry name" value="TM_PBP2"/>
    <property type="match status" value="1"/>
</dbReference>
<keyword evidence="14" id="KW-1185">Reference proteome</keyword>
<keyword evidence="8 11" id="KW-1133">Transmembrane helix</keyword>
<dbReference type="Proteomes" id="UP000000419">
    <property type="component" value="Chromosome II"/>
</dbReference>
<keyword evidence="5" id="KW-1003">Cell membrane</keyword>
<dbReference type="Gene3D" id="1.10.3720.10">
    <property type="entry name" value="MetI-like"/>
    <property type="match status" value="1"/>
</dbReference>
<dbReference type="GO" id="GO:0005886">
    <property type="term" value="C:plasma membrane"/>
    <property type="evidence" value="ECO:0007669"/>
    <property type="project" value="UniProtKB-SubCell"/>
</dbReference>
<dbReference type="SUPFAM" id="SSF161098">
    <property type="entry name" value="MetI-like"/>
    <property type="match status" value="1"/>
</dbReference>
<comment type="function">
    <text evidence="1">Part of the ABC transporter complex MalEFGK involved in maltose/maltodextrin import. Probably responsible for the translocation of the substrate across the membrane.</text>
</comment>
<organism evidence="13 14">
    <name type="scientific">Brucella melitensis biotype 1 (strain ATCC 23456 / CCUG 17765 / NCTC 10094 / 16M)</name>
    <dbReference type="NCBI Taxonomy" id="224914"/>
    <lineage>
        <taxon>Bacteria</taxon>
        <taxon>Pseudomonadati</taxon>
        <taxon>Pseudomonadota</taxon>
        <taxon>Alphaproteobacteria</taxon>
        <taxon>Hyphomicrobiales</taxon>
        <taxon>Brucellaceae</taxon>
        <taxon>Brucella/Ochrobactrum group</taxon>
        <taxon>Brucella</taxon>
    </lineage>
</organism>
<evidence type="ECO:0000259" key="12">
    <source>
        <dbReference type="PROSITE" id="PS50928"/>
    </source>
</evidence>
<dbReference type="EMBL" id="AE008918">
    <property type="protein sequence ID" value="AAL53783.1"/>
    <property type="molecule type" value="Genomic_DNA"/>
</dbReference>
<feature type="transmembrane region" description="Helical" evidence="11">
    <location>
        <begin position="134"/>
        <end position="154"/>
    </location>
</feature>
<evidence type="ECO:0000256" key="11">
    <source>
        <dbReference type="RuleBase" id="RU363032"/>
    </source>
</evidence>